<protein>
    <submittedName>
        <fullName evidence="5">Shikimate dehydrogenase</fullName>
    </submittedName>
</protein>
<dbReference type="Gene3D" id="3.40.50.10860">
    <property type="entry name" value="Leucine Dehydrogenase, chain A, domain 1"/>
    <property type="match status" value="1"/>
</dbReference>
<comment type="pathway">
    <text evidence="1">Metabolic intermediate biosynthesis; chorismate biosynthesis; chorismate from D-erythrose 4-phosphate and phosphoenolpyruvate: step 4/7.</text>
</comment>
<evidence type="ECO:0000313" key="6">
    <source>
        <dbReference type="Proteomes" id="UP000786183"/>
    </source>
</evidence>
<evidence type="ECO:0000256" key="3">
    <source>
        <dbReference type="ARBA" id="ARBA00023141"/>
    </source>
</evidence>
<dbReference type="Proteomes" id="UP000786183">
    <property type="component" value="Unassembled WGS sequence"/>
</dbReference>
<organism evidence="5 6">
    <name type="scientific">Campylobacter canadensis</name>
    <dbReference type="NCBI Taxonomy" id="449520"/>
    <lineage>
        <taxon>Bacteria</taxon>
        <taxon>Pseudomonadati</taxon>
        <taxon>Campylobacterota</taxon>
        <taxon>Epsilonproteobacteria</taxon>
        <taxon>Campylobacterales</taxon>
        <taxon>Campylobacteraceae</taxon>
        <taxon>Campylobacter</taxon>
    </lineage>
</organism>
<dbReference type="EMBL" id="JACGBB010000012">
    <property type="protein sequence ID" value="MBZ7987650.1"/>
    <property type="molecule type" value="Genomic_DNA"/>
</dbReference>
<evidence type="ECO:0000259" key="4">
    <source>
        <dbReference type="Pfam" id="PF08501"/>
    </source>
</evidence>
<reference evidence="5 6" key="1">
    <citation type="submission" date="2020-07" db="EMBL/GenBank/DDBJ databases">
        <title>Transfer of Campylobacter canadensis to the novel genus Avispirillum gen. nov., that also includes two novel species recovered from migratory waterfowl: Avispirillum anseris sp. nov. and Avispirillum brantae sp. nov.</title>
        <authorList>
            <person name="Miller W.G."/>
            <person name="Chapman M.H."/>
            <person name="Yee E."/>
            <person name="Inglis G.D."/>
        </authorList>
    </citation>
    <scope>NUCLEOTIDE SEQUENCE [LARGE SCALE GENOMIC DNA]</scope>
    <source>
        <strain evidence="5 6">L283</strain>
    </source>
</reference>
<comment type="caution">
    <text evidence="5">The sequence shown here is derived from an EMBL/GenBank/DDBJ whole genome shotgun (WGS) entry which is preliminary data.</text>
</comment>
<gene>
    <name evidence="5" type="ORF">AVCANL283_05995</name>
</gene>
<name>A0ABS7WUL8_9BACT</name>
<keyword evidence="3" id="KW-0057">Aromatic amino acid biosynthesis</keyword>
<dbReference type="Pfam" id="PF08501">
    <property type="entry name" value="Shikimate_dh_N"/>
    <property type="match status" value="1"/>
</dbReference>
<dbReference type="InterPro" id="IPR013708">
    <property type="entry name" value="Shikimate_DH-bd_N"/>
</dbReference>
<accession>A0ABS7WUL8</accession>
<proteinExistence type="predicted"/>
<dbReference type="InterPro" id="IPR046346">
    <property type="entry name" value="Aminoacid_DH-like_N_sf"/>
</dbReference>
<dbReference type="PANTHER" id="PTHR21089:SF1">
    <property type="entry name" value="BIFUNCTIONAL 3-DEHYDROQUINATE DEHYDRATASE_SHIKIMATE DEHYDROGENASE, CHLOROPLASTIC"/>
    <property type="match status" value="1"/>
</dbReference>
<evidence type="ECO:0000256" key="2">
    <source>
        <dbReference type="ARBA" id="ARBA00023002"/>
    </source>
</evidence>
<dbReference type="RefSeq" id="WP_224316105.1">
    <property type="nucleotide sequence ID" value="NZ_JACGBB010000012.1"/>
</dbReference>
<feature type="domain" description="Shikimate dehydrogenase substrate binding N-terminal" evidence="4">
    <location>
        <begin position="9"/>
        <end position="86"/>
    </location>
</feature>
<dbReference type="SUPFAM" id="SSF51735">
    <property type="entry name" value="NAD(P)-binding Rossmann-fold domains"/>
    <property type="match status" value="1"/>
</dbReference>
<evidence type="ECO:0000313" key="5">
    <source>
        <dbReference type="EMBL" id="MBZ7987650.1"/>
    </source>
</evidence>
<dbReference type="PANTHER" id="PTHR21089">
    <property type="entry name" value="SHIKIMATE DEHYDROGENASE"/>
    <property type="match status" value="1"/>
</dbReference>
<dbReference type="SUPFAM" id="SSF53223">
    <property type="entry name" value="Aminoacid dehydrogenase-like, N-terminal domain"/>
    <property type="match status" value="1"/>
</dbReference>
<evidence type="ECO:0000256" key="1">
    <source>
        <dbReference type="ARBA" id="ARBA00004871"/>
    </source>
</evidence>
<keyword evidence="3" id="KW-0028">Amino-acid biosynthesis</keyword>
<sequence length="249" mass="28458">MQNKLCFGVIGNPIAHSKSPHIHNLWFKEFNLNYDYKAYLEDTLSLQNRILSLKGANITVPFKEEVLQYADICSDEVKIIKAANTIVNDNGIIKAYNTDFYGFIKALQNYDFKRVLLLGAGGAARACAYALMKNNIDFTVFNRSKKEDFICKVENELYEFNFDVVVNCTSSSLTGQLPCSIELLNKLKAKAKIVYDLFYTKSVFLEYFENAIKIDGKLMLLYQAALAAEYFYNIKISDELVKKSEKIIF</sequence>
<keyword evidence="2" id="KW-0560">Oxidoreductase</keyword>
<dbReference type="InterPro" id="IPR036291">
    <property type="entry name" value="NAD(P)-bd_dom_sf"/>
</dbReference>
<dbReference type="InterPro" id="IPR022893">
    <property type="entry name" value="Shikimate_DH_fam"/>
</dbReference>
<dbReference type="Gene3D" id="3.40.50.720">
    <property type="entry name" value="NAD(P)-binding Rossmann-like Domain"/>
    <property type="match status" value="1"/>
</dbReference>
<keyword evidence="6" id="KW-1185">Reference proteome</keyword>